<evidence type="ECO:0000313" key="3">
    <source>
        <dbReference type="Proteomes" id="UP001054837"/>
    </source>
</evidence>
<proteinExistence type="predicted"/>
<dbReference type="Proteomes" id="UP001054837">
    <property type="component" value="Unassembled WGS sequence"/>
</dbReference>
<dbReference type="EMBL" id="BPLQ01006967">
    <property type="protein sequence ID" value="GIY26721.1"/>
    <property type="molecule type" value="Genomic_DNA"/>
</dbReference>
<feature type="region of interest" description="Disordered" evidence="1">
    <location>
        <begin position="13"/>
        <end position="45"/>
    </location>
</feature>
<comment type="caution">
    <text evidence="2">The sequence shown here is derived from an EMBL/GenBank/DDBJ whole genome shotgun (WGS) entry which is preliminary data.</text>
</comment>
<feature type="compositionally biased region" description="Polar residues" evidence="1">
    <location>
        <begin position="13"/>
        <end position="26"/>
    </location>
</feature>
<protein>
    <submittedName>
        <fullName evidence="2">Uncharacterized protein</fullName>
    </submittedName>
</protein>
<organism evidence="2 3">
    <name type="scientific">Caerostris darwini</name>
    <dbReference type="NCBI Taxonomy" id="1538125"/>
    <lineage>
        <taxon>Eukaryota</taxon>
        <taxon>Metazoa</taxon>
        <taxon>Ecdysozoa</taxon>
        <taxon>Arthropoda</taxon>
        <taxon>Chelicerata</taxon>
        <taxon>Arachnida</taxon>
        <taxon>Araneae</taxon>
        <taxon>Araneomorphae</taxon>
        <taxon>Entelegynae</taxon>
        <taxon>Araneoidea</taxon>
        <taxon>Araneidae</taxon>
        <taxon>Caerostris</taxon>
    </lineage>
</organism>
<dbReference type="AlphaFoldDB" id="A0AAV4S0W8"/>
<name>A0AAV4S0W8_9ARAC</name>
<evidence type="ECO:0000256" key="1">
    <source>
        <dbReference type="SAM" id="MobiDB-lite"/>
    </source>
</evidence>
<reference evidence="2 3" key="1">
    <citation type="submission" date="2021-06" db="EMBL/GenBank/DDBJ databases">
        <title>Caerostris darwini draft genome.</title>
        <authorList>
            <person name="Kono N."/>
            <person name="Arakawa K."/>
        </authorList>
    </citation>
    <scope>NUCLEOTIDE SEQUENCE [LARGE SCALE GENOMIC DNA]</scope>
</reference>
<gene>
    <name evidence="2" type="ORF">CDAR_612141</name>
</gene>
<sequence length="170" mass="18969">MFGKMGGIGATSQNNVPLFHKTNNPGQEEKKSFGTEPETPLRFPPSPPRVVSAAFRYIFFATFCRPGTEPATLNYAEKPDGTFMCAEFFCAPLFLSGETRTLAEKEEKKSTTRGIKREREATITLEDLQLASPIRTHTSEDGLAGPRNSFRKKGFNLLALSRTEEKKMNK</sequence>
<keyword evidence="3" id="KW-1185">Reference proteome</keyword>
<accession>A0AAV4S0W8</accession>
<evidence type="ECO:0000313" key="2">
    <source>
        <dbReference type="EMBL" id="GIY26721.1"/>
    </source>
</evidence>